<dbReference type="KEGG" id="apln:108733945"/>
<evidence type="ECO:0000256" key="1">
    <source>
        <dbReference type="SAM" id="Phobius"/>
    </source>
</evidence>
<keyword evidence="2" id="KW-1185">Reference proteome</keyword>
<dbReference type="RefSeq" id="XP_018320812.1">
    <property type="nucleotide sequence ID" value="XM_018465310.2"/>
</dbReference>
<dbReference type="AlphaFoldDB" id="A0A1W4WK27"/>
<keyword evidence="1" id="KW-0812">Transmembrane</keyword>
<dbReference type="GeneID" id="108733945"/>
<organism evidence="2 3">
    <name type="scientific">Agrilus planipennis</name>
    <name type="common">Emerald ash borer</name>
    <name type="synonym">Agrilus marcopoli</name>
    <dbReference type="NCBI Taxonomy" id="224129"/>
    <lineage>
        <taxon>Eukaryota</taxon>
        <taxon>Metazoa</taxon>
        <taxon>Ecdysozoa</taxon>
        <taxon>Arthropoda</taxon>
        <taxon>Hexapoda</taxon>
        <taxon>Insecta</taxon>
        <taxon>Pterygota</taxon>
        <taxon>Neoptera</taxon>
        <taxon>Endopterygota</taxon>
        <taxon>Coleoptera</taxon>
        <taxon>Polyphaga</taxon>
        <taxon>Elateriformia</taxon>
        <taxon>Buprestoidea</taxon>
        <taxon>Buprestidae</taxon>
        <taxon>Agrilinae</taxon>
        <taxon>Agrilus</taxon>
    </lineage>
</organism>
<sequence>MDVTYIARNLNLIGFFIGRQTKFEPILLNKIVRFTLNVTIILSVSTFYAIFNILKKILFVTLFLDLWMFINKMYLVTIPECYVYDGDFYDKLNDIDKELNTDKRILKKQKFRVNQLITFWLTMFTISRSFVKLISNDLLVNVWYILNDSITHLNRLHIVANITTNAFLIKERTAMTYEHLINFKIMILLILHKKTTETEEIIMDNICKENLQRMIKILCKICDAIDKFNRRHRVEIFQQFTYIFCSILLHVFYNQFEAITFKKVISITFWNIFYLGTIISMLHTATVTTKIMSEIPKVVQDIVLEIIRCNNYTFQQHKVLLEELILFSELASSPGLKFSIYGIANFSYSILISFASNIVSYVVVLMLFK</sequence>
<dbReference type="Proteomes" id="UP000192223">
    <property type="component" value="Unplaced"/>
</dbReference>
<feature type="transmembrane region" description="Helical" evidence="1">
    <location>
        <begin position="265"/>
        <end position="283"/>
    </location>
</feature>
<feature type="transmembrane region" description="Helical" evidence="1">
    <location>
        <begin position="346"/>
        <end position="368"/>
    </location>
</feature>
<protein>
    <submittedName>
        <fullName evidence="3">Uncharacterized protein LOC108733945</fullName>
    </submittedName>
</protein>
<evidence type="ECO:0000313" key="2">
    <source>
        <dbReference type="Proteomes" id="UP000192223"/>
    </source>
</evidence>
<proteinExistence type="predicted"/>
<feature type="transmembrane region" description="Helical" evidence="1">
    <location>
        <begin position="236"/>
        <end position="253"/>
    </location>
</feature>
<name>A0A1W4WK27_AGRPL</name>
<gene>
    <name evidence="3" type="primary">LOC108733945</name>
</gene>
<keyword evidence="1" id="KW-1133">Transmembrane helix</keyword>
<dbReference type="InParanoid" id="A0A1W4WK27"/>
<evidence type="ECO:0000313" key="3">
    <source>
        <dbReference type="RefSeq" id="XP_018320812.1"/>
    </source>
</evidence>
<reference evidence="3" key="1">
    <citation type="submission" date="2025-08" db="UniProtKB">
        <authorList>
            <consortium name="RefSeq"/>
        </authorList>
    </citation>
    <scope>IDENTIFICATION</scope>
    <source>
        <tissue evidence="3">Entire body</tissue>
    </source>
</reference>
<keyword evidence="1" id="KW-0472">Membrane</keyword>
<feature type="transmembrane region" description="Helical" evidence="1">
    <location>
        <begin position="31"/>
        <end position="51"/>
    </location>
</feature>
<accession>A0A1W4WK27</accession>